<proteinExistence type="inferred from homology"/>
<evidence type="ECO:0000313" key="9">
    <source>
        <dbReference type="Proteomes" id="UP000199493"/>
    </source>
</evidence>
<dbReference type="InterPro" id="IPR008927">
    <property type="entry name" value="6-PGluconate_DH-like_C_sf"/>
</dbReference>
<accession>A0A1H8J768</accession>
<dbReference type="InterPro" id="IPR006180">
    <property type="entry name" value="3-OHacyl-CoA_DH_CS"/>
</dbReference>
<dbReference type="SUPFAM" id="SSF48179">
    <property type="entry name" value="6-phosphogluconate dehydrogenase C-terminal domain-like"/>
    <property type="match status" value="1"/>
</dbReference>
<dbReference type="Pfam" id="PF02737">
    <property type="entry name" value="3HCDH_N"/>
    <property type="match status" value="1"/>
</dbReference>
<dbReference type="GO" id="GO:0006631">
    <property type="term" value="P:fatty acid metabolic process"/>
    <property type="evidence" value="ECO:0007669"/>
    <property type="project" value="InterPro"/>
</dbReference>
<dbReference type="Pfam" id="PF00725">
    <property type="entry name" value="3HCDH"/>
    <property type="match status" value="1"/>
</dbReference>
<dbReference type="Gene3D" id="1.10.1040.10">
    <property type="entry name" value="N-(1-d-carboxylethyl)-l-norvaline Dehydrogenase, domain 2"/>
    <property type="match status" value="1"/>
</dbReference>
<dbReference type="NCBIfam" id="NF005875">
    <property type="entry name" value="PRK07819.1"/>
    <property type="match status" value="1"/>
</dbReference>
<protein>
    <submittedName>
        <fullName evidence="8">3-hydroxyacyl-CoA dehydrogenase</fullName>
    </submittedName>
</protein>
<dbReference type="SUPFAM" id="SSF51735">
    <property type="entry name" value="NAD(P)-binding Rossmann-fold domains"/>
    <property type="match status" value="1"/>
</dbReference>
<dbReference type="STRING" id="77097.SAMN04490369_102324"/>
<feature type="binding site" evidence="5">
    <location>
        <position position="273"/>
    </location>
    <ligand>
        <name>NAD(+)</name>
        <dbReference type="ChEBI" id="CHEBI:57540"/>
    </ligand>
</feature>
<evidence type="ECO:0000256" key="5">
    <source>
        <dbReference type="PIRSR" id="PIRSR000105-2"/>
    </source>
</evidence>
<comment type="similarity">
    <text evidence="1">Belongs to the 3-hydroxyacyl-CoA dehydrogenase family.</text>
</comment>
<dbReference type="AlphaFoldDB" id="A0A1H8J768"/>
<dbReference type="PANTHER" id="PTHR48075">
    <property type="entry name" value="3-HYDROXYACYL-COA DEHYDROGENASE FAMILY PROTEIN"/>
    <property type="match status" value="1"/>
</dbReference>
<feature type="binding site" evidence="5">
    <location>
        <begin position="10"/>
        <end position="15"/>
    </location>
    <ligand>
        <name>NAD(+)</name>
        <dbReference type="ChEBI" id="CHEBI:57540"/>
    </ligand>
</feature>
<feature type="binding site" evidence="5">
    <location>
        <position position="142"/>
    </location>
    <ligand>
        <name>NAD(+)</name>
        <dbReference type="ChEBI" id="CHEBI:57540"/>
    </ligand>
</feature>
<dbReference type="InterPro" id="IPR006108">
    <property type="entry name" value="3HC_DH_C"/>
</dbReference>
<feature type="binding site" evidence="5">
    <location>
        <position position="92"/>
    </location>
    <ligand>
        <name>NAD(+)</name>
        <dbReference type="ChEBI" id="CHEBI:57540"/>
    </ligand>
</feature>
<dbReference type="FunFam" id="3.40.50.720:FF:000009">
    <property type="entry name" value="Fatty oxidation complex, alpha subunit"/>
    <property type="match status" value="1"/>
</dbReference>
<dbReference type="PROSITE" id="PS00067">
    <property type="entry name" value="3HCDH"/>
    <property type="match status" value="1"/>
</dbReference>
<keyword evidence="3 5" id="KW-0520">NAD</keyword>
<reference evidence="8 9" key="1">
    <citation type="submission" date="2016-10" db="EMBL/GenBank/DDBJ databases">
        <authorList>
            <person name="de Groot N.N."/>
        </authorList>
    </citation>
    <scope>NUCLEOTIDE SEQUENCE [LARGE SCALE GENOMIC DNA]</scope>
    <source>
        <strain evidence="8 9">558</strain>
    </source>
</reference>
<sequence length="282" mass="30118">MSEQRIGVVGAGTMGQGIAQVVAASGFNVRLYDVADEQLTRAKNAIDKGLEKLVAKEKMSEEGKQEALARLSTTTALDALSDCSVIIEAAPEQPALKEKLFRDLSHLSSDAILASNTSSLSLTRLAAVCERPERVVGMHFFNPVPVLKLVEVIRAEQTSDATVERIEALAKALGKTAVPVGDAPGFVVNRLLVPMINEAAFIVQEGTATPEAIDDAMKLGAAHPMGPLALADLIGLDVCLAIMEVLQEGFGDPKYRPCPLLRRMVAAGYLGRKSGRGFYIYE</sequence>
<feature type="domain" description="3-hydroxyacyl-CoA dehydrogenase NAD binding" evidence="7">
    <location>
        <begin position="6"/>
        <end position="182"/>
    </location>
</feature>
<name>A0A1H8J768_9GAMM</name>
<dbReference type="InterPro" id="IPR022694">
    <property type="entry name" value="3-OHacyl-CoA_DH"/>
</dbReference>
<dbReference type="NCBIfam" id="NF004474">
    <property type="entry name" value="PRK05808.1"/>
    <property type="match status" value="1"/>
</dbReference>
<dbReference type="PIRSF" id="PIRSF000105">
    <property type="entry name" value="HCDH"/>
    <property type="match status" value="1"/>
</dbReference>
<dbReference type="PANTHER" id="PTHR48075:SF5">
    <property type="entry name" value="3-HYDROXYBUTYRYL-COA DEHYDROGENASE"/>
    <property type="match status" value="1"/>
</dbReference>
<evidence type="ECO:0000256" key="3">
    <source>
        <dbReference type="ARBA" id="ARBA00023027"/>
    </source>
</evidence>
<feature type="domain" description="3-hydroxyacyl-CoA dehydrogenase C-terminal" evidence="6">
    <location>
        <begin position="185"/>
        <end position="281"/>
    </location>
</feature>
<dbReference type="InterPro" id="IPR013328">
    <property type="entry name" value="6PGD_dom2"/>
</dbReference>
<dbReference type="Proteomes" id="UP000199493">
    <property type="component" value="Unassembled WGS sequence"/>
</dbReference>
<dbReference type="Gene3D" id="3.40.50.720">
    <property type="entry name" value="NAD(P)-binding Rossmann-like Domain"/>
    <property type="match status" value="1"/>
</dbReference>
<evidence type="ECO:0000256" key="1">
    <source>
        <dbReference type="ARBA" id="ARBA00009463"/>
    </source>
</evidence>
<feature type="binding site" evidence="5">
    <location>
        <position position="33"/>
    </location>
    <ligand>
        <name>NAD(+)</name>
        <dbReference type="ChEBI" id="CHEBI:57540"/>
    </ligand>
</feature>
<dbReference type="GO" id="GO:0070403">
    <property type="term" value="F:NAD+ binding"/>
    <property type="evidence" value="ECO:0007669"/>
    <property type="project" value="InterPro"/>
</dbReference>
<feature type="binding site" evidence="5">
    <location>
        <position position="97"/>
    </location>
    <ligand>
        <name>NAD(+)</name>
        <dbReference type="ChEBI" id="CHEBI:57540"/>
    </ligand>
</feature>
<evidence type="ECO:0000256" key="4">
    <source>
        <dbReference type="PIRSR" id="PIRSR000105-1"/>
    </source>
</evidence>
<evidence type="ECO:0000256" key="2">
    <source>
        <dbReference type="ARBA" id="ARBA00023002"/>
    </source>
</evidence>
<dbReference type="InterPro" id="IPR036291">
    <property type="entry name" value="NAD(P)-bd_dom_sf"/>
</dbReference>
<feature type="site" description="Important for catalytic activity" evidence="4">
    <location>
        <position position="139"/>
    </location>
</feature>
<evidence type="ECO:0000313" key="8">
    <source>
        <dbReference type="EMBL" id="SEN76027.1"/>
    </source>
</evidence>
<evidence type="ECO:0000259" key="6">
    <source>
        <dbReference type="Pfam" id="PF00725"/>
    </source>
</evidence>
<keyword evidence="2" id="KW-0560">Oxidoreductase</keyword>
<dbReference type="EMBL" id="FODB01000023">
    <property type="protein sequence ID" value="SEN76027.1"/>
    <property type="molecule type" value="Genomic_DNA"/>
</dbReference>
<dbReference type="GO" id="GO:0016616">
    <property type="term" value="F:oxidoreductase activity, acting on the CH-OH group of donors, NAD or NADP as acceptor"/>
    <property type="evidence" value="ECO:0007669"/>
    <property type="project" value="InterPro"/>
</dbReference>
<evidence type="ECO:0000259" key="7">
    <source>
        <dbReference type="Pfam" id="PF02737"/>
    </source>
</evidence>
<gene>
    <name evidence="8" type="ORF">SAMN04490369_102324</name>
</gene>
<feature type="binding site" evidence="5">
    <location>
        <position position="118"/>
    </location>
    <ligand>
        <name>NAD(+)</name>
        <dbReference type="ChEBI" id="CHEBI:57540"/>
    </ligand>
</feature>
<organism evidence="8 9">
    <name type="scientific">Vreelandella aquamarina</name>
    <dbReference type="NCBI Taxonomy" id="77097"/>
    <lineage>
        <taxon>Bacteria</taxon>
        <taxon>Pseudomonadati</taxon>
        <taxon>Pseudomonadota</taxon>
        <taxon>Gammaproteobacteria</taxon>
        <taxon>Oceanospirillales</taxon>
        <taxon>Halomonadaceae</taxon>
        <taxon>Vreelandella</taxon>
    </lineage>
</organism>
<dbReference type="InterPro" id="IPR006176">
    <property type="entry name" value="3-OHacyl-CoA_DH_NAD-bd"/>
</dbReference>